<evidence type="ECO:0000256" key="1">
    <source>
        <dbReference type="ARBA" id="ARBA00005336"/>
    </source>
</evidence>
<dbReference type="Pfam" id="PF00933">
    <property type="entry name" value="Glyco_hydro_3"/>
    <property type="match status" value="1"/>
</dbReference>
<dbReference type="Pfam" id="PF01915">
    <property type="entry name" value="Glyco_hydro_3_C"/>
    <property type="match status" value="1"/>
</dbReference>
<dbReference type="Pfam" id="PF14310">
    <property type="entry name" value="Fn3-like"/>
    <property type="match status" value="1"/>
</dbReference>
<sequence length="762" mass="83898">MEKNVKELVSQMTLEEKAGMCSGLDFWHLKSVDRLGIPSVMVSDGPHGLRKQEAGADHLGINDSIKAVCFPPAVLSACSFDRELLRDLGDTVGKEAQATDVSVVLGPAVNIKRSPLCGRNFEYYSEDPYLAGESASAFIDGVQSHHVGTSIKHFAANNQELNRLSCSSEVDERTLREIYLPAFETAVKKSQPYTVMCSYNKINGTYSSENPWLLTKVLRDEWGFKGYVMSDWGAVNERVPGLKAGLELEMPASGGLTDKEIVDAVRDGSLDEKVLDQAVERILNITFTWLDNRENREFTYEADHHVACRVAEESMVLLKNDNVLPLKPAEKVAFIGGFAKTPRYQGGGSSHVNSFRVDSALDAVKDIAQVTYAEGFPSSKDIYDETLAAQAIEAARNADKAVIFAGLPESFESEGYDRSHMELPQCQNRLIREILKVQPNTIVVLHNGSPVEMPWLSDVKGILEAYLGGQAVGTAVVNILYGRVNPSGKLAETLPLKLSDNPSYLNFGEKEKVVYHEGVFVGYRYYDAKEMAVAFPFGHGLSYTTFEYTNLTVDKEALTDQDTLTVSVDITNTGKVPGKEIVQLYVADHTGAAKRPLKELKGYEKVALNPGETKTVTMTLDKRSFAWYSTDLHDWYAATGEYEIMIGASSRDIRLTKKVCLTSTVLLPLNLNMHTPLGELLKDERTRELGKELQSKLNVFFGPGSPEDSSAASDSAASSDSEASEEDLMSEAMAASMPIRSLVSFGLMKKEDLLKKLAEFND</sequence>
<dbReference type="GO" id="GO:0005975">
    <property type="term" value="P:carbohydrate metabolic process"/>
    <property type="evidence" value="ECO:0007669"/>
    <property type="project" value="InterPro"/>
</dbReference>
<dbReference type="FunFam" id="2.60.40.10:FF:000495">
    <property type="entry name" value="Periplasmic beta-glucosidase"/>
    <property type="match status" value="1"/>
</dbReference>
<keyword evidence="2 5" id="KW-0378">Hydrolase</keyword>
<dbReference type="InterPro" id="IPR050288">
    <property type="entry name" value="Cellulose_deg_GH3"/>
</dbReference>
<feature type="region of interest" description="Disordered" evidence="3">
    <location>
        <begin position="703"/>
        <end position="730"/>
    </location>
</feature>
<dbReference type="InterPro" id="IPR036881">
    <property type="entry name" value="Glyco_hydro_3_C_sf"/>
</dbReference>
<dbReference type="Gene3D" id="3.40.50.1700">
    <property type="entry name" value="Glycoside hydrolase family 3 C-terminal domain"/>
    <property type="match status" value="1"/>
</dbReference>
<dbReference type="Proteomes" id="UP000823927">
    <property type="component" value="Unassembled WGS sequence"/>
</dbReference>
<name>A0A9D1F7J0_9FIRM</name>
<gene>
    <name evidence="5" type="ORF">IAB46_14965</name>
</gene>
<feature type="domain" description="Fibronectin type III-like" evidence="4">
    <location>
        <begin position="580"/>
        <end position="650"/>
    </location>
</feature>
<dbReference type="SUPFAM" id="SSF52279">
    <property type="entry name" value="Beta-D-glucan exohydrolase, C-terminal domain"/>
    <property type="match status" value="1"/>
</dbReference>
<dbReference type="InterPro" id="IPR002772">
    <property type="entry name" value="Glyco_hydro_3_C"/>
</dbReference>
<accession>A0A9D1F7J0</accession>
<dbReference type="AlphaFoldDB" id="A0A9D1F7J0"/>
<dbReference type="InterPro" id="IPR001764">
    <property type="entry name" value="Glyco_hydro_3_N"/>
</dbReference>
<comment type="caution">
    <text evidence="5">The sequence shown here is derived from an EMBL/GenBank/DDBJ whole genome shotgun (WGS) entry which is preliminary data.</text>
</comment>
<dbReference type="InterPro" id="IPR013783">
    <property type="entry name" value="Ig-like_fold"/>
</dbReference>
<evidence type="ECO:0000313" key="6">
    <source>
        <dbReference type="Proteomes" id="UP000823927"/>
    </source>
</evidence>
<evidence type="ECO:0000259" key="4">
    <source>
        <dbReference type="SMART" id="SM01217"/>
    </source>
</evidence>
<evidence type="ECO:0000256" key="3">
    <source>
        <dbReference type="SAM" id="MobiDB-lite"/>
    </source>
</evidence>
<reference evidence="5" key="1">
    <citation type="submission" date="2020-10" db="EMBL/GenBank/DDBJ databases">
        <authorList>
            <person name="Gilroy R."/>
        </authorList>
    </citation>
    <scope>NUCLEOTIDE SEQUENCE</scope>
    <source>
        <strain evidence="5">CHK178-757</strain>
    </source>
</reference>
<dbReference type="GO" id="GO:0008422">
    <property type="term" value="F:beta-glucosidase activity"/>
    <property type="evidence" value="ECO:0007669"/>
    <property type="project" value="UniProtKB-ARBA"/>
</dbReference>
<dbReference type="SMART" id="SM01217">
    <property type="entry name" value="Fn3_like"/>
    <property type="match status" value="1"/>
</dbReference>
<reference evidence="5" key="2">
    <citation type="journal article" date="2021" name="PeerJ">
        <title>Extensive microbial diversity within the chicken gut microbiome revealed by metagenomics and culture.</title>
        <authorList>
            <person name="Gilroy R."/>
            <person name="Ravi A."/>
            <person name="Getino M."/>
            <person name="Pursley I."/>
            <person name="Horton D.L."/>
            <person name="Alikhan N.F."/>
            <person name="Baker D."/>
            <person name="Gharbi K."/>
            <person name="Hall N."/>
            <person name="Watson M."/>
            <person name="Adriaenssens E.M."/>
            <person name="Foster-Nyarko E."/>
            <person name="Jarju S."/>
            <person name="Secka A."/>
            <person name="Antonio M."/>
            <person name="Oren A."/>
            <person name="Chaudhuri R.R."/>
            <person name="La Ragione R."/>
            <person name="Hildebrand F."/>
            <person name="Pallen M.J."/>
        </authorList>
    </citation>
    <scope>NUCLEOTIDE SEQUENCE</scope>
    <source>
        <strain evidence="5">CHK178-757</strain>
    </source>
</reference>
<dbReference type="PRINTS" id="PR00133">
    <property type="entry name" value="GLHYDRLASE3"/>
</dbReference>
<dbReference type="InterPro" id="IPR036962">
    <property type="entry name" value="Glyco_hydro_3_N_sf"/>
</dbReference>
<protein>
    <submittedName>
        <fullName evidence="5">Glycoside hydrolase family 3 C-terminal domain-containing protein</fullName>
    </submittedName>
</protein>
<dbReference type="InterPro" id="IPR017853">
    <property type="entry name" value="GH"/>
</dbReference>
<comment type="similarity">
    <text evidence="1">Belongs to the glycosyl hydrolase 3 family.</text>
</comment>
<evidence type="ECO:0000256" key="2">
    <source>
        <dbReference type="ARBA" id="ARBA00022801"/>
    </source>
</evidence>
<dbReference type="SUPFAM" id="SSF51445">
    <property type="entry name" value="(Trans)glycosidases"/>
    <property type="match status" value="1"/>
</dbReference>
<dbReference type="InterPro" id="IPR026891">
    <property type="entry name" value="Fn3-like"/>
</dbReference>
<dbReference type="PANTHER" id="PTHR42715">
    <property type="entry name" value="BETA-GLUCOSIDASE"/>
    <property type="match status" value="1"/>
</dbReference>
<feature type="compositionally biased region" description="Low complexity" evidence="3">
    <location>
        <begin position="707"/>
        <end position="721"/>
    </location>
</feature>
<evidence type="ECO:0000313" key="5">
    <source>
        <dbReference type="EMBL" id="HIS48820.1"/>
    </source>
</evidence>
<dbReference type="PANTHER" id="PTHR42715:SF10">
    <property type="entry name" value="BETA-GLUCOSIDASE"/>
    <property type="match status" value="1"/>
</dbReference>
<dbReference type="EMBL" id="DVIT01000064">
    <property type="protein sequence ID" value="HIS48820.1"/>
    <property type="molecule type" value="Genomic_DNA"/>
</dbReference>
<organism evidence="5 6">
    <name type="scientific">Candidatus Scybalocola faecigallinarum</name>
    <dbReference type="NCBI Taxonomy" id="2840941"/>
    <lineage>
        <taxon>Bacteria</taxon>
        <taxon>Bacillati</taxon>
        <taxon>Bacillota</taxon>
        <taxon>Clostridia</taxon>
        <taxon>Lachnospirales</taxon>
        <taxon>Lachnospiraceae</taxon>
        <taxon>Lachnospiraceae incertae sedis</taxon>
        <taxon>Candidatus Scybalocola (ex Gilroy et al. 2021)</taxon>
    </lineage>
</organism>
<proteinExistence type="inferred from homology"/>
<dbReference type="Gene3D" id="2.60.40.10">
    <property type="entry name" value="Immunoglobulins"/>
    <property type="match status" value="1"/>
</dbReference>
<dbReference type="Gene3D" id="3.20.20.300">
    <property type="entry name" value="Glycoside hydrolase, family 3, N-terminal domain"/>
    <property type="match status" value="1"/>
</dbReference>